<dbReference type="PANTHER" id="PTHR42808">
    <property type="entry name" value="HYDROXYSTEROID DEHYDROGENASE-LIKE PROTEIN 2"/>
    <property type="match status" value="1"/>
</dbReference>
<keyword evidence="2" id="KW-0521">NADP</keyword>
<dbReference type="PATRIC" id="fig|1231392.3.peg.88"/>
<dbReference type="Proteomes" id="UP000006765">
    <property type="component" value="Unassembled WGS sequence"/>
</dbReference>
<evidence type="ECO:0000313" key="6">
    <source>
        <dbReference type="Proteomes" id="UP000006765"/>
    </source>
</evidence>
<dbReference type="InterPro" id="IPR036527">
    <property type="entry name" value="SCP2_sterol-bd_dom_sf"/>
</dbReference>
<dbReference type="PANTHER" id="PTHR42808:SF3">
    <property type="entry name" value="HYDROXYSTEROID DEHYDROGENASE-LIKE PROTEIN 2"/>
    <property type="match status" value="1"/>
</dbReference>
<dbReference type="EMBL" id="AMGO01000001">
    <property type="protein sequence ID" value="EKE45861.1"/>
    <property type="molecule type" value="Genomic_DNA"/>
</dbReference>
<dbReference type="AlphaFoldDB" id="K2GTH1"/>
<dbReference type="STRING" id="1231392.OCGS_0087"/>
<dbReference type="InterPro" id="IPR003033">
    <property type="entry name" value="SCP2_sterol-bd_dom"/>
</dbReference>
<protein>
    <submittedName>
        <fullName evidence="5">Sterol carrier family protein</fullName>
    </submittedName>
</protein>
<comment type="caution">
    <text evidence="5">The sequence shown here is derived from an EMBL/GenBank/DDBJ whole genome shotgun (WGS) entry which is preliminary data.</text>
</comment>
<gene>
    <name evidence="5" type="ORF">OCGS_0087</name>
</gene>
<dbReference type="InterPro" id="IPR051935">
    <property type="entry name" value="HSDL2"/>
</dbReference>
<dbReference type="RefSeq" id="WP_007425240.1">
    <property type="nucleotide sequence ID" value="NZ_AMGO01000001.1"/>
</dbReference>
<evidence type="ECO:0000256" key="2">
    <source>
        <dbReference type="ARBA" id="ARBA00022857"/>
    </source>
</evidence>
<dbReference type="Gene3D" id="3.30.1050.10">
    <property type="entry name" value="SCP2 sterol-binding domain"/>
    <property type="match status" value="1"/>
</dbReference>
<keyword evidence="3" id="KW-0560">Oxidoreductase</keyword>
<reference evidence="5 6" key="1">
    <citation type="journal article" date="2012" name="J. Bacteriol.">
        <title>Draft Genome Sequence of Oceaniovalibus guishaninsula JLT2003T.</title>
        <authorList>
            <person name="Tang K."/>
            <person name="Liu K."/>
            <person name="Jiao N."/>
        </authorList>
    </citation>
    <scope>NUCLEOTIDE SEQUENCE [LARGE SCALE GENOMIC DNA]</scope>
    <source>
        <strain evidence="5 6">JLT2003</strain>
    </source>
</reference>
<feature type="domain" description="SCP2" evidence="4">
    <location>
        <begin position="22"/>
        <end position="94"/>
    </location>
</feature>
<proteinExistence type="inferred from homology"/>
<dbReference type="eggNOG" id="COG3255">
    <property type="taxonomic scope" value="Bacteria"/>
</dbReference>
<evidence type="ECO:0000256" key="3">
    <source>
        <dbReference type="ARBA" id="ARBA00023002"/>
    </source>
</evidence>
<evidence type="ECO:0000259" key="4">
    <source>
        <dbReference type="Pfam" id="PF02036"/>
    </source>
</evidence>
<evidence type="ECO:0000313" key="5">
    <source>
        <dbReference type="EMBL" id="EKE45861.1"/>
    </source>
</evidence>
<sequence length="95" mass="9786">MSAVIDQAVTELNAKLDGGFDGSAKFVIEDEGSIVMDPQGARAGDDATDVTMTADADTFKKILDGALDPTTAFMTGRLKVDGDMGQAMKLASALG</sequence>
<dbReference type="GO" id="GO:0016491">
    <property type="term" value="F:oxidoreductase activity"/>
    <property type="evidence" value="ECO:0007669"/>
    <property type="project" value="UniProtKB-KW"/>
</dbReference>
<dbReference type="Pfam" id="PF02036">
    <property type="entry name" value="SCP2"/>
    <property type="match status" value="1"/>
</dbReference>
<comment type="similarity">
    <text evidence="1">Belongs to the short-chain dehydrogenases/reductases (SDR) family.</text>
</comment>
<evidence type="ECO:0000256" key="1">
    <source>
        <dbReference type="ARBA" id="ARBA00006484"/>
    </source>
</evidence>
<keyword evidence="6" id="KW-1185">Reference proteome</keyword>
<dbReference type="SUPFAM" id="SSF55718">
    <property type="entry name" value="SCP-like"/>
    <property type="match status" value="1"/>
</dbReference>
<organism evidence="5 6">
    <name type="scientific">Oceaniovalibus guishaninsula JLT2003</name>
    <dbReference type="NCBI Taxonomy" id="1231392"/>
    <lineage>
        <taxon>Bacteria</taxon>
        <taxon>Pseudomonadati</taxon>
        <taxon>Pseudomonadota</taxon>
        <taxon>Alphaproteobacteria</taxon>
        <taxon>Rhodobacterales</taxon>
        <taxon>Roseobacteraceae</taxon>
        <taxon>Oceaniovalibus</taxon>
    </lineage>
</organism>
<dbReference type="OrthoDB" id="9809312at2"/>
<name>K2GTH1_9RHOB</name>
<accession>K2GTH1</accession>